<dbReference type="AlphaFoldDB" id="A0A1R2BFK2"/>
<name>A0A1R2BFK2_9CILI</name>
<organism evidence="2 3">
    <name type="scientific">Stentor coeruleus</name>
    <dbReference type="NCBI Taxonomy" id="5963"/>
    <lineage>
        <taxon>Eukaryota</taxon>
        <taxon>Sar</taxon>
        <taxon>Alveolata</taxon>
        <taxon>Ciliophora</taxon>
        <taxon>Postciliodesmatophora</taxon>
        <taxon>Heterotrichea</taxon>
        <taxon>Heterotrichida</taxon>
        <taxon>Stentoridae</taxon>
        <taxon>Stentor</taxon>
    </lineage>
</organism>
<evidence type="ECO:0000256" key="1">
    <source>
        <dbReference type="SAM" id="MobiDB-lite"/>
    </source>
</evidence>
<protein>
    <submittedName>
        <fullName evidence="2">Uncharacterized protein</fullName>
    </submittedName>
</protein>
<accession>A0A1R2BFK2</accession>
<evidence type="ECO:0000313" key="3">
    <source>
        <dbReference type="Proteomes" id="UP000187209"/>
    </source>
</evidence>
<sequence>MSIKNLKMAERPSDYGLKVTDDEETAGIDPSYEGPTRACQDDFNTFPSISESQEEHTSETLKSEDVQVIMEKNQQISCQVELRLEQFLMKTQELSSFPMSKLPSQNVSFEIKQSPKMNGIDALTIQNLKIQQDYLMKLFDQVSVLQTEVEMNMSISRKNETTGQEIKKNSCMDKCGYGNTCSCRVI</sequence>
<evidence type="ECO:0000313" key="2">
    <source>
        <dbReference type="EMBL" id="OMJ75556.1"/>
    </source>
</evidence>
<proteinExistence type="predicted"/>
<dbReference type="Proteomes" id="UP000187209">
    <property type="component" value="Unassembled WGS sequence"/>
</dbReference>
<dbReference type="EMBL" id="MPUH01000684">
    <property type="protein sequence ID" value="OMJ75556.1"/>
    <property type="molecule type" value="Genomic_DNA"/>
</dbReference>
<feature type="region of interest" description="Disordered" evidence="1">
    <location>
        <begin position="1"/>
        <end position="45"/>
    </location>
</feature>
<reference evidence="2 3" key="1">
    <citation type="submission" date="2016-11" db="EMBL/GenBank/DDBJ databases">
        <title>The macronuclear genome of Stentor coeruleus: a giant cell with tiny introns.</title>
        <authorList>
            <person name="Slabodnick M."/>
            <person name="Ruby J.G."/>
            <person name="Reiff S.B."/>
            <person name="Swart E.C."/>
            <person name="Gosai S."/>
            <person name="Prabakaran S."/>
            <person name="Witkowska E."/>
            <person name="Larue G.E."/>
            <person name="Fisher S."/>
            <person name="Freeman R.M."/>
            <person name="Gunawardena J."/>
            <person name="Chu W."/>
            <person name="Stover N.A."/>
            <person name="Gregory B.D."/>
            <person name="Nowacki M."/>
            <person name="Derisi J."/>
            <person name="Roy S.W."/>
            <person name="Marshall W.F."/>
            <person name="Sood P."/>
        </authorList>
    </citation>
    <scope>NUCLEOTIDE SEQUENCE [LARGE SCALE GENOMIC DNA]</scope>
    <source>
        <strain evidence="2">WM001</strain>
    </source>
</reference>
<comment type="caution">
    <text evidence="2">The sequence shown here is derived from an EMBL/GenBank/DDBJ whole genome shotgun (WGS) entry which is preliminary data.</text>
</comment>
<gene>
    <name evidence="2" type="ORF">SteCoe_25290</name>
</gene>
<keyword evidence="3" id="KW-1185">Reference proteome</keyword>